<accession>A0AAV4WTK2</accession>
<evidence type="ECO:0000313" key="1">
    <source>
        <dbReference type="EMBL" id="GIY85648.1"/>
    </source>
</evidence>
<sequence>MLLLLFNGRTTHDTPRISYTAGRCFSFYGVVLSAPGISDASAKSIKISVRLTEDNEEVSLKVFCLVSRYLDYFTLVSRQEMLGLRVGLAPHELVDLKIRCIYLFRHTLRDRTVEESKTNKDFFLKLDM</sequence>
<evidence type="ECO:0000313" key="2">
    <source>
        <dbReference type="Proteomes" id="UP001054945"/>
    </source>
</evidence>
<dbReference type="EMBL" id="BPLR01016672">
    <property type="protein sequence ID" value="GIY85648.1"/>
    <property type="molecule type" value="Genomic_DNA"/>
</dbReference>
<organism evidence="1 2">
    <name type="scientific">Caerostris extrusa</name>
    <name type="common">Bark spider</name>
    <name type="synonym">Caerostris bankana</name>
    <dbReference type="NCBI Taxonomy" id="172846"/>
    <lineage>
        <taxon>Eukaryota</taxon>
        <taxon>Metazoa</taxon>
        <taxon>Ecdysozoa</taxon>
        <taxon>Arthropoda</taxon>
        <taxon>Chelicerata</taxon>
        <taxon>Arachnida</taxon>
        <taxon>Araneae</taxon>
        <taxon>Araneomorphae</taxon>
        <taxon>Entelegynae</taxon>
        <taxon>Araneoidea</taxon>
        <taxon>Araneidae</taxon>
        <taxon>Caerostris</taxon>
    </lineage>
</organism>
<protein>
    <submittedName>
        <fullName evidence="1">Uncharacterized protein</fullName>
    </submittedName>
</protein>
<comment type="caution">
    <text evidence="1">The sequence shown here is derived from an EMBL/GenBank/DDBJ whole genome shotgun (WGS) entry which is preliminary data.</text>
</comment>
<dbReference type="Proteomes" id="UP001054945">
    <property type="component" value="Unassembled WGS sequence"/>
</dbReference>
<reference evidence="1 2" key="1">
    <citation type="submission" date="2021-06" db="EMBL/GenBank/DDBJ databases">
        <title>Caerostris extrusa draft genome.</title>
        <authorList>
            <person name="Kono N."/>
            <person name="Arakawa K."/>
        </authorList>
    </citation>
    <scope>NUCLEOTIDE SEQUENCE [LARGE SCALE GENOMIC DNA]</scope>
</reference>
<gene>
    <name evidence="1" type="ORF">CEXT_651911</name>
</gene>
<keyword evidence="2" id="KW-1185">Reference proteome</keyword>
<name>A0AAV4WTK2_CAEEX</name>
<proteinExistence type="predicted"/>
<dbReference type="AlphaFoldDB" id="A0AAV4WTK2"/>